<evidence type="ECO:0000313" key="3">
    <source>
        <dbReference type="Proteomes" id="UP000204146"/>
    </source>
</evidence>
<proteinExistence type="predicted"/>
<dbReference type="Gene3D" id="1.10.10.10">
    <property type="entry name" value="Winged helix-like DNA-binding domain superfamily/Winged helix DNA-binding domain"/>
    <property type="match status" value="1"/>
</dbReference>
<dbReference type="OrthoDB" id="16428at10239"/>
<reference evidence="2 3" key="1">
    <citation type="journal article" date="2015" name="Genome Announc.">
        <title>Draft Genome Sequences of 14 Escherichia coli Phages Isolated from Cattle Slurry.</title>
        <authorList>
            <person name="Smith R."/>
            <person name="O'Hara M."/>
            <person name="Hobman J.L."/>
            <person name="Millard A.D."/>
        </authorList>
    </citation>
    <scope>NUCLEOTIDE SEQUENCE [LARGE SCALE GENOMIC DNA]</scope>
</reference>
<accession>A0A0M7QAE5</accession>
<protein>
    <recommendedName>
        <fullName evidence="4">DNA recombination nuclease inhibitor gamma</fullName>
    </recommendedName>
</protein>
<dbReference type="KEGG" id="vg:26634792"/>
<dbReference type="SUPFAM" id="SSF46689">
    <property type="entry name" value="Homeodomain-like"/>
    <property type="match status" value="1"/>
</dbReference>
<dbReference type="RefSeq" id="YP_009208132.1">
    <property type="nucleotide sequence ID" value="NC_028901.1"/>
</dbReference>
<keyword evidence="1" id="KW-0175">Coiled coil</keyword>
<dbReference type="Proteomes" id="UP000204146">
    <property type="component" value="Segment"/>
</dbReference>
<keyword evidence="3" id="KW-1185">Reference proteome</keyword>
<dbReference type="Pfam" id="PF13384">
    <property type="entry name" value="HTH_23"/>
    <property type="match status" value="1"/>
</dbReference>
<feature type="coiled-coil region" evidence="1">
    <location>
        <begin position="53"/>
        <end position="80"/>
    </location>
</feature>
<dbReference type="InterPro" id="IPR009057">
    <property type="entry name" value="Homeodomain-like_sf"/>
</dbReference>
<name>A0A0M7QAE5_9CAUD</name>
<sequence length="109" mass="12458">MNIKEAIEVLSNAIRGEAGKSWYYTNAVDTLLFEVSRLSRAEKELTAKLELLNGTAASKLQKHNEEMEEYKKQVIRLRNEGKSWAMIAELTGINQSTVRSWVRNNKTSK</sequence>
<dbReference type="GeneID" id="26634792"/>
<evidence type="ECO:0000256" key="1">
    <source>
        <dbReference type="SAM" id="Coils"/>
    </source>
</evidence>
<dbReference type="EMBL" id="LN881730">
    <property type="protein sequence ID" value="CUL02184.1"/>
    <property type="molecule type" value="Genomic_DNA"/>
</dbReference>
<organism evidence="2 3">
    <name type="scientific">Escherichia phage slur05</name>
    <dbReference type="NCBI Taxonomy" id="1720498"/>
    <lineage>
        <taxon>Viruses</taxon>
        <taxon>Duplodnaviria</taxon>
        <taxon>Heunggongvirae</taxon>
        <taxon>Uroviricota</taxon>
        <taxon>Caudoviricetes</taxon>
        <taxon>Dhillonvirus</taxon>
        <taxon>Dhillonvirus slur05</taxon>
    </lineage>
</organism>
<evidence type="ECO:0008006" key="4">
    <source>
        <dbReference type="Google" id="ProtNLM"/>
    </source>
</evidence>
<evidence type="ECO:0000313" key="2">
    <source>
        <dbReference type="EMBL" id="CUL02184.1"/>
    </source>
</evidence>
<dbReference type="InterPro" id="IPR036388">
    <property type="entry name" value="WH-like_DNA-bd_sf"/>
</dbReference>